<name>A0A075JE46_9MICO</name>
<dbReference type="KEGG" id="dni:HX89_03585"/>
<dbReference type="EMBL" id="CP008889">
    <property type="protein sequence ID" value="AIF40184.1"/>
    <property type="molecule type" value="Genomic_DNA"/>
</dbReference>
<sequence>MAFRADSTTLPRIGVTGVTGAVGGAVARLVSAPGRPVRFLLRDVSRLPHLGDVDGESEVAVAEYGASDAAAALEGVGTLFMVSAAESPTRVEEHRNFVDQAAKAGVQHIVYTSFLNAAPDSTFTLGRDHFATEEHIKASGMVWTFLRDSFYADVFEHFADEDGVIRGPAGDGRVAPVARADVARAAHAVLLAPGEHAGRTYDLTGPQALTLDEIAAILSAGRDRDFRYEPETIEQARASRQKYDPQPFEMDAWVSTYTAIAAGELDVVSNDVRLLTGQKAMTLEQLVASSEPVR</sequence>
<evidence type="ECO:0000259" key="1">
    <source>
        <dbReference type="Pfam" id="PF05368"/>
    </source>
</evidence>
<feature type="domain" description="NmrA-like" evidence="1">
    <location>
        <begin position="12"/>
        <end position="232"/>
    </location>
</feature>
<dbReference type="OrthoDB" id="3243290at2"/>
<dbReference type="HOGENOM" id="CLU_007383_10_4_11"/>
<organism evidence="2 3">
    <name type="scientific">Dermacoccus nishinomiyaensis</name>
    <dbReference type="NCBI Taxonomy" id="1274"/>
    <lineage>
        <taxon>Bacteria</taxon>
        <taxon>Bacillati</taxon>
        <taxon>Actinomycetota</taxon>
        <taxon>Actinomycetes</taxon>
        <taxon>Micrococcales</taxon>
        <taxon>Dermacoccaceae</taxon>
        <taxon>Dermacoccus</taxon>
    </lineage>
</organism>
<reference evidence="2 3" key="1">
    <citation type="submission" date="2014-07" db="EMBL/GenBank/DDBJ databases">
        <title>Genome Sequencing of Dermacoccus nishinomiyaensis.</title>
        <authorList>
            <person name="Hong K.W."/>
            <person name="Chan K.G."/>
        </authorList>
    </citation>
    <scope>NUCLEOTIDE SEQUENCE [LARGE SCALE GENOMIC DNA]</scope>
    <source>
        <strain evidence="2 3">M25</strain>
    </source>
</reference>
<evidence type="ECO:0000313" key="2">
    <source>
        <dbReference type="EMBL" id="AIF40184.1"/>
    </source>
</evidence>
<evidence type="ECO:0000313" key="3">
    <source>
        <dbReference type="Proteomes" id="UP000027986"/>
    </source>
</evidence>
<dbReference type="RefSeq" id="WP_006946298.1">
    <property type="nucleotide sequence ID" value="NZ_CP008889.1"/>
</dbReference>
<keyword evidence="3" id="KW-1185">Reference proteome</keyword>
<dbReference type="SUPFAM" id="SSF51735">
    <property type="entry name" value="NAD(P)-binding Rossmann-fold domains"/>
    <property type="match status" value="1"/>
</dbReference>
<dbReference type="Proteomes" id="UP000027986">
    <property type="component" value="Chromosome"/>
</dbReference>
<dbReference type="PANTHER" id="PTHR47129">
    <property type="entry name" value="QUINONE OXIDOREDUCTASE 2"/>
    <property type="match status" value="1"/>
</dbReference>
<protein>
    <submittedName>
        <fullName evidence="2">Nucleoside-diphosphate sugar epimerase</fullName>
    </submittedName>
</protein>
<dbReference type="Gene3D" id="3.90.25.10">
    <property type="entry name" value="UDP-galactose 4-epimerase, domain 1"/>
    <property type="match status" value="1"/>
</dbReference>
<dbReference type="InterPro" id="IPR008030">
    <property type="entry name" value="NmrA-like"/>
</dbReference>
<dbReference type="STRING" id="1274.HX89_03585"/>
<dbReference type="InterPro" id="IPR036291">
    <property type="entry name" value="NAD(P)-bd_dom_sf"/>
</dbReference>
<proteinExistence type="predicted"/>
<dbReference type="eggNOG" id="COG0702">
    <property type="taxonomic scope" value="Bacteria"/>
</dbReference>
<dbReference type="CDD" id="cd05269">
    <property type="entry name" value="TMR_SDR_a"/>
    <property type="match status" value="1"/>
</dbReference>
<dbReference type="AlphaFoldDB" id="A0A075JE46"/>
<dbReference type="Gene3D" id="3.40.50.720">
    <property type="entry name" value="NAD(P)-binding Rossmann-like Domain"/>
    <property type="match status" value="1"/>
</dbReference>
<dbReference type="PANTHER" id="PTHR47129:SF1">
    <property type="entry name" value="NMRA-LIKE DOMAIN-CONTAINING PROTEIN"/>
    <property type="match status" value="1"/>
</dbReference>
<gene>
    <name evidence="2" type="ORF">HX89_03585</name>
</gene>
<dbReference type="Pfam" id="PF05368">
    <property type="entry name" value="NmrA"/>
    <property type="match status" value="1"/>
</dbReference>
<dbReference type="InterPro" id="IPR052718">
    <property type="entry name" value="NmrA-type_oxidoreductase"/>
</dbReference>
<accession>A0A075JE46</accession>
<dbReference type="GeneID" id="41840296"/>